<evidence type="ECO:0000313" key="2">
    <source>
        <dbReference type="EMBL" id="HHR34242.1"/>
    </source>
</evidence>
<protein>
    <submittedName>
        <fullName evidence="2">Uncharacterized protein</fullName>
    </submittedName>
</protein>
<name>A0A7C5U5K9_9BACT</name>
<reference evidence="2" key="1">
    <citation type="journal article" date="2020" name="mSystems">
        <title>Genome- and Community-Level Interaction Insights into Carbon Utilization and Element Cycling Functions of Hydrothermarchaeota in Hydrothermal Sediment.</title>
        <authorList>
            <person name="Zhou Z."/>
            <person name="Liu Y."/>
            <person name="Xu W."/>
            <person name="Pan J."/>
            <person name="Luo Z.H."/>
            <person name="Li M."/>
        </authorList>
    </citation>
    <scope>NUCLEOTIDE SEQUENCE [LARGE SCALE GENOMIC DNA]</scope>
    <source>
        <strain evidence="2">SpSt-1088</strain>
    </source>
</reference>
<proteinExistence type="predicted"/>
<organism evidence="2">
    <name type="scientific">Fervidobacterium nodosum</name>
    <dbReference type="NCBI Taxonomy" id="2424"/>
    <lineage>
        <taxon>Bacteria</taxon>
        <taxon>Thermotogati</taxon>
        <taxon>Thermotogota</taxon>
        <taxon>Thermotogae</taxon>
        <taxon>Thermotogales</taxon>
        <taxon>Fervidobacteriaceae</taxon>
        <taxon>Fervidobacterium</taxon>
    </lineage>
</organism>
<gene>
    <name evidence="2" type="ORF">ENM46_04785</name>
</gene>
<accession>A0A7C5U5K9</accession>
<dbReference type="EMBL" id="DRXW01000287">
    <property type="protein sequence ID" value="HHR34242.1"/>
    <property type="molecule type" value="Genomic_DNA"/>
</dbReference>
<comment type="caution">
    <text evidence="2">The sequence shown here is derived from an EMBL/GenBank/DDBJ whole genome shotgun (WGS) entry which is preliminary data.</text>
</comment>
<feature type="transmembrane region" description="Helical" evidence="1">
    <location>
        <begin position="44"/>
        <end position="60"/>
    </location>
</feature>
<keyword evidence="1" id="KW-1133">Transmembrane helix</keyword>
<feature type="transmembrane region" description="Helical" evidence="1">
    <location>
        <begin position="20"/>
        <end position="38"/>
    </location>
</feature>
<dbReference type="AlphaFoldDB" id="A0A7C5U5K9"/>
<sequence length="291" mass="34561">MKYRYVNRESEKQSLSTVYIFIDILNALVIFTNIGVITINGLRFSNIIVCFLSSFLYYLTRKNLSETILFLLSYPVAWLFLLPLRNEEIEDFFNVSIPPEITMRIDDSVMNVLPVRTLLIIGKPSEKKLLTRTIFTYVTKGIDVERNMRYLRILLKDPHMDVALYASQALEDIENYFEANISKTKEENSIKSCVYIYNYLRTGIPAGVIKEEFRNLLIRKLEKTTHRVPMYYEIMYYLKKDLDILLQGYQVTKSVELLRRYLIEKLRQRQYVELKSFLTTENKKLICKWKN</sequence>
<keyword evidence="1" id="KW-0812">Transmembrane</keyword>
<keyword evidence="1" id="KW-0472">Membrane</keyword>
<evidence type="ECO:0000256" key="1">
    <source>
        <dbReference type="SAM" id="Phobius"/>
    </source>
</evidence>